<dbReference type="EMBL" id="BAABIB010000085">
    <property type="protein sequence ID" value="GAA5169155.1"/>
    <property type="molecule type" value="Genomic_DNA"/>
</dbReference>
<dbReference type="PROSITE" id="PS00571">
    <property type="entry name" value="AMIDASES"/>
    <property type="match status" value="1"/>
</dbReference>
<comment type="caution">
    <text evidence="3">The sequence shown here is derived from an EMBL/GenBank/DDBJ whole genome shotgun (WGS) entry which is preliminary data.</text>
</comment>
<evidence type="ECO:0000259" key="2">
    <source>
        <dbReference type="Pfam" id="PF01425"/>
    </source>
</evidence>
<dbReference type="InterPro" id="IPR020556">
    <property type="entry name" value="Amidase_CS"/>
</dbReference>
<comment type="similarity">
    <text evidence="1">Belongs to the amidase family.</text>
</comment>
<evidence type="ECO:0000313" key="3">
    <source>
        <dbReference type="EMBL" id="GAA5169155.1"/>
    </source>
</evidence>
<dbReference type="PANTHER" id="PTHR11895:SF7">
    <property type="entry name" value="GLUTAMYL-TRNA(GLN) AMIDOTRANSFERASE SUBUNIT A, MITOCHONDRIAL"/>
    <property type="match status" value="1"/>
</dbReference>
<protein>
    <recommendedName>
        <fullName evidence="2">Amidase domain-containing protein</fullName>
    </recommendedName>
</protein>
<dbReference type="InterPro" id="IPR023631">
    <property type="entry name" value="Amidase_dom"/>
</dbReference>
<dbReference type="InterPro" id="IPR000120">
    <property type="entry name" value="Amidase"/>
</dbReference>
<evidence type="ECO:0000256" key="1">
    <source>
        <dbReference type="ARBA" id="ARBA00009199"/>
    </source>
</evidence>
<dbReference type="Proteomes" id="UP001500192">
    <property type="component" value="Unassembled WGS sequence"/>
</dbReference>
<gene>
    <name evidence="3" type="ORF">GCM10023214_45840</name>
</gene>
<dbReference type="RefSeq" id="WP_346054864.1">
    <property type="nucleotide sequence ID" value="NZ_BAABIB010000085.1"/>
</dbReference>
<name>A0ABP9QXH7_9PSEU</name>
<feature type="domain" description="Amidase" evidence="2">
    <location>
        <begin position="25"/>
        <end position="273"/>
    </location>
</feature>
<reference evidence="4" key="1">
    <citation type="journal article" date="2019" name="Int. J. Syst. Evol. Microbiol.">
        <title>The Global Catalogue of Microorganisms (GCM) 10K type strain sequencing project: providing services to taxonomists for standard genome sequencing and annotation.</title>
        <authorList>
            <consortium name="The Broad Institute Genomics Platform"/>
            <consortium name="The Broad Institute Genome Sequencing Center for Infectious Disease"/>
            <person name="Wu L."/>
            <person name="Ma J."/>
        </authorList>
    </citation>
    <scope>NUCLEOTIDE SEQUENCE [LARGE SCALE GENOMIC DNA]</scope>
    <source>
        <strain evidence="4">JCM 18054</strain>
    </source>
</reference>
<proteinExistence type="inferred from homology"/>
<dbReference type="SUPFAM" id="SSF75304">
    <property type="entry name" value="Amidase signature (AS) enzymes"/>
    <property type="match status" value="1"/>
</dbReference>
<dbReference type="PANTHER" id="PTHR11895">
    <property type="entry name" value="TRANSAMIDASE"/>
    <property type="match status" value="1"/>
</dbReference>
<dbReference type="Gene3D" id="3.90.1300.10">
    <property type="entry name" value="Amidase signature (AS) domain"/>
    <property type="match status" value="1"/>
</dbReference>
<accession>A0ABP9QXH7</accession>
<dbReference type="InterPro" id="IPR036928">
    <property type="entry name" value="AS_sf"/>
</dbReference>
<keyword evidence="4" id="KW-1185">Reference proteome</keyword>
<organism evidence="3 4">
    <name type="scientific">Amycolatopsis dongchuanensis</name>
    <dbReference type="NCBI Taxonomy" id="1070866"/>
    <lineage>
        <taxon>Bacteria</taxon>
        <taxon>Bacillati</taxon>
        <taxon>Actinomycetota</taxon>
        <taxon>Actinomycetes</taxon>
        <taxon>Pseudonocardiales</taxon>
        <taxon>Pseudonocardiaceae</taxon>
        <taxon>Amycolatopsis</taxon>
    </lineage>
</organism>
<evidence type="ECO:0000313" key="4">
    <source>
        <dbReference type="Proteomes" id="UP001500192"/>
    </source>
</evidence>
<dbReference type="Pfam" id="PF01425">
    <property type="entry name" value="Amidase"/>
    <property type="match status" value="1"/>
</dbReference>
<sequence>MSTAPLPDAVATAAAVTAGTISPVELVEAVLERVERIDPVLNSYTTLLRGRALARAHAIGRTTGTTPRPLPGLPVAVKDNLHVAGAPTSLGVYPPAVAEPVRSAEAVRLLERAGAVVLGKTNLHQLAYGATGDVSAFGPVRNPHDPARMAGGSSGGSAAAVAAGLCAAALGTDTGGSVRVPAALCGVVGLKPTRGAVGTGGVVPLGPTLDCVGLLTRTVRDCAALFAVLAGRTTPRDTAARERLDGYRIGVPDAFYFDDVQPAVGAACLRALDTKSVSHLDLEGGVGKIVA</sequence>